<dbReference type="AlphaFoldDB" id="A0A166LMI5"/>
<dbReference type="OrthoDB" id="3269515at2759"/>
<gene>
    <name evidence="2" type="ORF">FIBSPDRAFT_1043086</name>
</gene>
<dbReference type="EMBL" id="KV417534">
    <property type="protein sequence ID" value="KZP23122.1"/>
    <property type="molecule type" value="Genomic_DNA"/>
</dbReference>
<evidence type="ECO:0000256" key="1">
    <source>
        <dbReference type="SAM" id="MobiDB-lite"/>
    </source>
</evidence>
<evidence type="ECO:0000313" key="2">
    <source>
        <dbReference type="EMBL" id="KZP23122.1"/>
    </source>
</evidence>
<accession>A0A166LMI5</accession>
<evidence type="ECO:0000313" key="3">
    <source>
        <dbReference type="Proteomes" id="UP000076532"/>
    </source>
</evidence>
<protein>
    <submittedName>
        <fullName evidence="2">Uncharacterized protein</fullName>
    </submittedName>
</protein>
<organism evidence="2 3">
    <name type="scientific">Athelia psychrophila</name>
    <dbReference type="NCBI Taxonomy" id="1759441"/>
    <lineage>
        <taxon>Eukaryota</taxon>
        <taxon>Fungi</taxon>
        <taxon>Dikarya</taxon>
        <taxon>Basidiomycota</taxon>
        <taxon>Agaricomycotina</taxon>
        <taxon>Agaricomycetes</taxon>
        <taxon>Agaricomycetidae</taxon>
        <taxon>Atheliales</taxon>
        <taxon>Atheliaceae</taxon>
        <taxon>Athelia</taxon>
    </lineage>
</organism>
<feature type="region of interest" description="Disordered" evidence="1">
    <location>
        <begin position="106"/>
        <end position="142"/>
    </location>
</feature>
<proteinExistence type="predicted"/>
<feature type="compositionally biased region" description="Basic and acidic residues" evidence="1">
    <location>
        <begin position="106"/>
        <end position="119"/>
    </location>
</feature>
<name>A0A166LMI5_9AGAM</name>
<keyword evidence="3" id="KW-1185">Reference proteome</keyword>
<reference evidence="2 3" key="1">
    <citation type="journal article" date="2016" name="Mol. Biol. Evol.">
        <title>Comparative Genomics of Early-Diverging Mushroom-Forming Fungi Provides Insights into the Origins of Lignocellulose Decay Capabilities.</title>
        <authorList>
            <person name="Nagy L.G."/>
            <person name="Riley R."/>
            <person name="Tritt A."/>
            <person name="Adam C."/>
            <person name="Daum C."/>
            <person name="Floudas D."/>
            <person name="Sun H."/>
            <person name="Yadav J.S."/>
            <person name="Pangilinan J."/>
            <person name="Larsson K.H."/>
            <person name="Matsuura K."/>
            <person name="Barry K."/>
            <person name="Labutti K."/>
            <person name="Kuo R."/>
            <person name="Ohm R.A."/>
            <person name="Bhattacharya S.S."/>
            <person name="Shirouzu T."/>
            <person name="Yoshinaga Y."/>
            <person name="Martin F.M."/>
            <person name="Grigoriev I.V."/>
            <person name="Hibbett D.S."/>
        </authorList>
    </citation>
    <scope>NUCLEOTIDE SEQUENCE [LARGE SCALE GENOMIC DNA]</scope>
    <source>
        <strain evidence="2 3">CBS 109695</strain>
    </source>
</reference>
<dbReference type="Proteomes" id="UP000076532">
    <property type="component" value="Unassembled WGS sequence"/>
</dbReference>
<feature type="region of interest" description="Disordered" evidence="1">
    <location>
        <begin position="14"/>
        <end position="88"/>
    </location>
</feature>
<sequence length="278" mass="31031">MTDLTVLIAPQPLPRTTTFGSFARRAPSPASRPIAVTLQPTADEPRSSSTGSSSPTNTEFDSTWKPRPRPAHIHTPTLYIHPNPHNHRKTRLADIEPQAQAELDHFKQFDAQWRRDSSRTPKRRASTRAGEPVRPTPPLFRPTTFWRHARRSTFAAGLTLNAPRADPSALSVESRSRVGFVVIKLLLEGEFFYQCVVITTKHDTMPTHISIPLAFASVSSSSICTGATQNTGSGNTNTNTRRFGRRQKPNLCVEDVRLPTPAYRDEKAWVLESAFLRT</sequence>